<protein>
    <submittedName>
        <fullName evidence="2">Uncharacterized protein</fullName>
    </submittedName>
</protein>
<dbReference type="Proteomes" id="UP000054337">
    <property type="component" value="Unassembled WGS sequence"/>
</dbReference>
<dbReference type="RefSeq" id="XP_014562085.1">
    <property type="nucleotide sequence ID" value="XM_014706599.1"/>
</dbReference>
<dbReference type="HOGENOM" id="CLU_2654135_0_0_1"/>
<feature type="compositionally biased region" description="Basic and acidic residues" evidence="1">
    <location>
        <begin position="1"/>
        <end position="19"/>
    </location>
</feature>
<dbReference type="EMBL" id="KI968693">
    <property type="protein sequence ID" value="EUN32441.1"/>
    <property type="molecule type" value="Genomic_DNA"/>
</dbReference>
<sequence>MDEAETRSDVLSRCKREETGTQACGDTTRVWTWWLGEGGREGVVRGVGGGKRRKRSRDREGTGEQSGAGQKRAGQDRVG</sequence>
<evidence type="ECO:0000256" key="1">
    <source>
        <dbReference type="SAM" id="MobiDB-lite"/>
    </source>
</evidence>
<gene>
    <name evidence="2" type="ORF">COCVIDRAFT_84936</name>
</gene>
<feature type="region of interest" description="Disordered" evidence="1">
    <location>
        <begin position="40"/>
        <end position="79"/>
    </location>
</feature>
<dbReference type="AlphaFoldDB" id="W7EWC2"/>
<accession>W7EWC2</accession>
<keyword evidence="3" id="KW-1185">Reference proteome</keyword>
<name>W7EWC2_BIPV3</name>
<feature type="region of interest" description="Disordered" evidence="1">
    <location>
        <begin position="1"/>
        <end position="20"/>
    </location>
</feature>
<dbReference type="GeneID" id="26258215"/>
<proteinExistence type="predicted"/>
<reference evidence="2 3" key="1">
    <citation type="journal article" date="2013" name="PLoS Genet.">
        <title>Comparative genome structure, secondary metabolite, and effector coding capacity across Cochliobolus pathogens.</title>
        <authorList>
            <person name="Condon B.J."/>
            <person name="Leng Y."/>
            <person name="Wu D."/>
            <person name="Bushley K.E."/>
            <person name="Ohm R.A."/>
            <person name="Otillar R."/>
            <person name="Martin J."/>
            <person name="Schackwitz W."/>
            <person name="Grimwood J."/>
            <person name="MohdZainudin N."/>
            <person name="Xue C."/>
            <person name="Wang R."/>
            <person name="Manning V.A."/>
            <person name="Dhillon B."/>
            <person name="Tu Z.J."/>
            <person name="Steffenson B.J."/>
            <person name="Salamov A."/>
            <person name="Sun H."/>
            <person name="Lowry S."/>
            <person name="LaButti K."/>
            <person name="Han J."/>
            <person name="Copeland A."/>
            <person name="Lindquist E."/>
            <person name="Barry K."/>
            <person name="Schmutz J."/>
            <person name="Baker S.E."/>
            <person name="Ciuffetti L.M."/>
            <person name="Grigoriev I.V."/>
            <person name="Zhong S."/>
            <person name="Turgeon B.G."/>
        </authorList>
    </citation>
    <scope>NUCLEOTIDE SEQUENCE [LARGE SCALE GENOMIC DNA]</scope>
    <source>
        <strain evidence="2 3">FI3</strain>
    </source>
</reference>
<evidence type="ECO:0000313" key="3">
    <source>
        <dbReference type="Proteomes" id="UP000054337"/>
    </source>
</evidence>
<evidence type="ECO:0000313" key="2">
    <source>
        <dbReference type="EMBL" id="EUN32441.1"/>
    </source>
</evidence>
<organism evidence="2 3">
    <name type="scientific">Bipolaris victoriae (strain FI3)</name>
    <name type="common">Victoria blight of oats agent</name>
    <name type="synonym">Cochliobolus victoriae</name>
    <dbReference type="NCBI Taxonomy" id="930091"/>
    <lineage>
        <taxon>Eukaryota</taxon>
        <taxon>Fungi</taxon>
        <taxon>Dikarya</taxon>
        <taxon>Ascomycota</taxon>
        <taxon>Pezizomycotina</taxon>
        <taxon>Dothideomycetes</taxon>
        <taxon>Pleosporomycetidae</taxon>
        <taxon>Pleosporales</taxon>
        <taxon>Pleosporineae</taxon>
        <taxon>Pleosporaceae</taxon>
        <taxon>Bipolaris</taxon>
    </lineage>
</organism>